<dbReference type="OrthoDB" id="4153727at2759"/>
<organism evidence="2 3">
    <name type="scientific">Clonostachys byssicola</name>
    <dbReference type="NCBI Taxonomy" id="160290"/>
    <lineage>
        <taxon>Eukaryota</taxon>
        <taxon>Fungi</taxon>
        <taxon>Dikarya</taxon>
        <taxon>Ascomycota</taxon>
        <taxon>Pezizomycotina</taxon>
        <taxon>Sordariomycetes</taxon>
        <taxon>Hypocreomycetidae</taxon>
        <taxon>Hypocreales</taxon>
        <taxon>Bionectriaceae</taxon>
        <taxon>Clonostachys</taxon>
    </lineage>
</organism>
<comment type="caution">
    <text evidence="2">The sequence shown here is derived from an EMBL/GenBank/DDBJ whole genome shotgun (WGS) entry which is preliminary data.</text>
</comment>
<reference evidence="2" key="1">
    <citation type="submission" date="2021-10" db="EMBL/GenBank/DDBJ databases">
        <authorList>
            <person name="Piombo E."/>
        </authorList>
    </citation>
    <scope>NUCLEOTIDE SEQUENCE</scope>
</reference>
<dbReference type="Proteomes" id="UP000754883">
    <property type="component" value="Unassembled WGS sequence"/>
</dbReference>
<sequence length="130" mass="15393">MSREQQVPVEDLDDIWVQHASVIRGLYLQRQPRLSLREVRNIMMKDHDFPDFKLCTWETKLRDKLGLRKKLRKTDWPIVWRHCIQRGHRGKTSAVYLQGVPVPSQRAWAEIRRQGARMGGKDVRSTTSFL</sequence>
<feature type="domain" description="Clr5" evidence="1">
    <location>
        <begin position="14"/>
        <end position="49"/>
    </location>
</feature>
<protein>
    <recommendedName>
        <fullName evidence="1">Clr5 domain-containing protein</fullName>
    </recommendedName>
</protein>
<dbReference type="EMBL" id="CABFNO020001323">
    <property type="protein sequence ID" value="CAG9981140.1"/>
    <property type="molecule type" value="Genomic_DNA"/>
</dbReference>
<dbReference type="Pfam" id="PF14420">
    <property type="entry name" value="Clr5"/>
    <property type="match status" value="1"/>
</dbReference>
<proteinExistence type="predicted"/>
<accession>A0A9N9U800</accession>
<gene>
    <name evidence="2" type="ORF">CBYS24578_00008134</name>
</gene>
<evidence type="ECO:0000313" key="2">
    <source>
        <dbReference type="EMBL" id="CAG9981140.1"/>
    </source>
</evidence>
<evidence type="ECO:0000313" key="3">
    <source>
        <dbReference type="Proteomes" id="UP000754883"/>
    </source>
</evidence>
<dbReference type="InterPro" id="IPR025676">
    <property type="entry name" value="Clr5_dom"/>
</dbReference>
<evidence type="ECO:0000259" key="1">
    <source>
        <dbReference type="Pfam" id="PF14420"/>
    </source>
</evidence>
<name>A0A9N9U800_9HYPO</name>
<keyword evidence="3" id="KW-1185">Reference proteome</keyword>
<dbReference type="AlphaFoldDB" id="A0A9N9U800"/>